<proteinExistence type="predicted"/>
<gene>
    <name evidence="3" type="primary">LOC136074391</name>
</gene>
<evidence type="ECO:0000259" key="1">
    <source>
        <dbReference type="Pfam" id="PF21738"/>
    </source>
</evidence>
<dbReference type="Pfam" id="PF21738">
    <property type="entry name" value="DJR-like_dom"/>
    <property type="match status" value="1"/>
</dbReference>
<evidence type="ECO:0000313" key="3">
    <source>
        <dbReference type="RefSeq" id="XP_065642777.1"/>
    </source>
</evidence>
<dbReference type="PANTHER" id="PTHR36159:SF1">
    <property type="entry name" value="RETROVIRUS-RELATED POL POLYPROTEIN FROM TRANSPOSON 412-LIKE PROTEIN"/>
    <property type="match status" value="1"/>
</dbReference>
<keyword evidence="2" id="KW-1185">Reference proteome</keyword>
<reference evidence="2" key="1">
    <citation type="submission" date="2025-05" db="UniProtKB">
        <authorList>
            <consortium name="RefSeq"/>
        </authorList>
    </citation>
    <scope>NUCLEOTIDE SEQUENCE [LARGE SCALE GENOMIC DNA]</scope>
</reference>
<dbReference type="GeneID" id="136074391"/>
<protein>
    <submittedName>
        <fullName evidence="3">Uncharacterized protein LOC136074391</fullName>
    </submittedName>
</protein>
<name>A0ABM4B1V7_HYDVU</name>
<reference evidence="3" key="2">
    <citation type="submission" date="2025-08" db="UniProtKB">
        <authorList>
            <consortium name="RefSeq"/>
        </authorList>
    </citation>
    <scope>IDENTIFICATION</scope>
</reference>
<evidence type="ECO:0000313" key="2">
    <source>
        <dbReference type="Proteomes" id="UP001652625"/>
    </source>
</evidence>
<organism evidence="2 3">
    <name type="scientific">Hydra vulgaris</name>
    <name type="common">Hydra</name>
    <name type="synonym">Hydra attenuata</name>
    <dbReference type="NCBI Taxonomy" id="6087"/>
    <lineage>
        <taxon>Eukaryota</taxon>
        <taxon>Metazoa</taxon>
        <taxon>Cnidaria</taxon>
        <taxon>Hydrozoa</taxon>
        <taxon>Hydroidolina</taxon>
        <taxon>Anthoathecata</taxon>
        <taxon>Aplanulata</taxon>
        <taxon>Hydridae</taxon>
        <taxon>Hydra</taxon>
    </lineage>
</organism>
<dbReference type="Proteomes" id="UP001652625">
    <property type="component" value="Chromosome 01"/>
</dbReference>
<dbReference type="InterPro" id="IPR049512">
    <property type="entry name" value="DJR-like_dom"/>
</dbReference>
<accession>A0ABM4B1V7</accession>
<sequence length="291" mass="32930">MTTSEILNFTEMPIENNGIKKLEFHEYEPAARTNLNSPGEIRINAVTQDIYTLPSGAYLLFEGQLVKFADRTAYANTDAVTLTNNGIMHLFSQISYQLSNQNLKTINHPGIAATMLGMLKYPNDFQLAQGLHELWYKDTATTAVLADNLGFALRQAYITQKPTTKGIFLICIPLRHIFGFCDDYDKVIFGFKHTITLVRKTNNDAIFKLATVADARVNPNKISLFIPHVLPADAERFKLFNQIASKTNIPVCYRQRQCDTISVQQSTGFSWDVCTRMVTERPRYVIVAFQT</sequence>
<feature type="domain" description="Double jelly roll-like" evidence="1">
    <location>
        <begin position="158"/>
        <end position="291"/>
    </location>
</feature>
<dbReference type="RefSeq" id="XP_065642777.1">
    <property type="nucleotide sequence ID" value="XM_065786705.1"/>
</dbReference>
<dbReference type="PANTHER" id="PTHR36159">
    <property type="entry name" value="PROTEIN CBG23766"/>
    <property type="match status" value="1"/>
</dbReference>